<comment type="caution">
    <text evidence="2">The sequence shown here is derived from an EMBL/GenBank/DDBJ whole genome shotgun (WGS) entry which is preliminary data.</text>
</comment>
<evidence type="ECO:0000259" key="1">
    <source>
        <dbReference type="Pfam" id="PF13598"/>
    </source>
</evidence>
<accession>A0A2J6WJB8</accession>
<dbReference type="EMBL" id="PNIN01000053">
    <property type="protein sequence ID" value="PMP70437.1"/>
    <property type="molecule type" value="Genomic_DNA"/>
</dbReference>
<evidence type="ECO:0000313" key="3">
    <source>
        <dbReference type="Proteomes" id="UP000242881"/>
    </source>
</evidence>
<evidence type="ECO:0000313" key="2">
    <source>
        <dbReference type="EMBL" id="PMP70437.1"/>
    </source>
</evidence>
<dbReference type="PANTHER" id="PTHR31005">
    <property type="entry name" value="DUF4139 DOMAIN-CONTAINING PROTEIN"/>
    <property type="match status" value="1"/>
</dbReference>
<sequence length="165" mass="19070">MKEEATSFLFKIPYKVTIPSGNSFYKFQIAEKESKVEFFYYAIPKMDKSAFLKPTVKNSFGYPLLQGSASIYLDGNYVAKINLNKTMPDEGVEVSLGKDESIKVDRKQVKRFTEYVGFGDKNVRVSYEYLITIQNTKKNGIILNVKDQLPVYRYEMIKSKSDRSY</sequence>
<dbReference type="PANTHER" id="PTHR31005:SF8">
    <property type="entry name" value="DUF4139 DOMAIN-CONTAINING PROTEIN"/>
    <property type="match status" value="1"/>
</dbReference>
<dbReference type="InterPro" id="IPR011935">
    <property type="entry name" value="CHP02231"/>
</dbReference>
<gene>
    <name evidence="2" type="ORF">C0187_05555</name>
</gene>
<name>A0A2J6WJB8_9BACT</name>
<dbReference type="NCBIfam" id="TIGR02231">
    <property type="entry name" value="mucoidy inhibitor MuiA family protein"/>
    <property type="match status" value="1"/>
</dbReference>
<dbReference type="AlphaFoldDB" id="A0A2J6WJB8"/>
<reference evidence="2 3" key="1">
    <citation type="submission" date="2018-01" db="EMBL/GenBank/DDBJ databases">
        <title>Metagenomic assembled genomes from two thermal pools in the Uzon Caldera, Kamchatka, Russia.</title>
        <authorList>
            <person name="Wilkins L."/>
            <person name="Ettinger C."/>
        </authorList>
    </citation>
    <scope>NUCLEOTIDE SEQUENCE [LARGE SCALE GENOMIC DNA]</scope>
    <source>
        <strain evidence="2">ZAV-05</strain>
    </source>
</reference>
<protein>
    <recommendedName>
        <fullName evidence="1">DUF4139 domain-containing protein</fullName>
    </recommendedName>
</protein>
<dbReference type="InterPro" id="IPR037291">
    <property type="entry name" value="DUF4139"/>
</dbReference>
<dbReference type="Pfam" id="PF13598">
    <property type="entry name" value="DUF4139"/>
    <property type="match status" value="1"/>
</dbReference>
<dbReference type="Proteomes" id="UP000242881">
    <property type="component" value="Unassembled WGS sequence"/>
</dbReference>
<feature type="domain" description="DUF4139" evidence="1">
    <location>
        <begin position="3"/>
        <end position="160"/>
    </location>
</feature>
<proteinExistence type="predicted"/>
<organism evidence="2 3">
    <name type="scientific">Calditerrivibrio nitroreducens</name>
    <dbReference type="NCBI Taxonomy" id="477976"/>
    <lineage>
        <taxon>Bacteria</taxon>
        <taxon>Pseudomonadati</taxon>
        <taxon>Deferribacterota</taxon>
        <taxon>Deferribacteres</taxon>
        <taxon>Deferribacterales</taxon>
        <taxon>Calditerrivibrionaceae</taxon>
    </lineage>
</organism>